<gene>
    <name evidence="1" type="ORF">A3B36_01750</name>
</gene>
<sequence>MLAPITHLWIDESGDKGFKFDKGSSRFLIIAAAWVVDASIEMIERELAQLRSACSFSPNHEFKFSRSKNAVREKFLYSLIQLPVRYKAIVVDKRNAAASLFRLQPSQLYVESIKRILYDNDPPLNGAIVVIDEATAGIHKKEYNRILKHHVSKNLVQKIRQARSQSDAMIQITDMIAGSIFRHYEKGDSHYHERLMGKEKLLIEF</sequence>
<dbReference type="EMBL" id="MGEM01000030">
    <property type="protein sequence ID" value="OGL84230.1"/>
    <property type="molecule type" value="Genomic_DNA"/>
</dbReference>
<accession>A0A1F7V145</accession>
<organism evidence="1 2">
    <name type="scientific">Candidatus Uhrbacteria bacterium RIFCSPLOWO2_01_FULL_55_36</name>
    <dbReference type="NCBI Taxonomy" id="1802404"/>
    <lineage>
        <taxon>Bacteria</taxon>
        <taxon>Candidatus Uhriibacteriota</taxon>
    </lineage>
</organism>
<protein>
    <recommendedName>
        <fullName evidence="3">DUF3800 domain-containing protein</fullName>
    </recommendedName>
</protein>
<dbReference type="Proteomes" id="UP000177704">
    <property type="component" value="Unassembled WGS sequence"/>
</dbReference>
<evidence type="ECO:0000313" key="2">
    <source>
        <dbReference type="Proteomes" id="UP000177704"/>
    </source>
</evidence>
<comment type="caution">
    <text evidence="1">The sequence shown here is derived from an EMBL/GenBank/DDBJ whole genome shotgun (WGS) entry which is preliminary data.</text>
</comment>
<proteinExistence type="predicted"/>
<reference evidence="1 2" key="1">
    <citation type="journal article" date="2016" name="Nat. Commun.">
        <title>Thousands of microbial genomes shed light on interconnected biogeochemical processes in an aquifer system.</title>
        <authorList>
            <person name="Anantharaman K."/>
            <person name="Brown C.T."/>
            <person name="Hug L.A."/>
            <person name="Sharon I."/>
            <person name="Castelle C.J."/>
            <person name="Probst A.J."/>
            <person name="Thomas B.C."/>
            <person name="Singh A."/>
            <person name="Wilkins M.J."/>
            <person name="Karaoz U."/>
            <person name="Brodie E.L."/>
            <person name="Williams K.H."/>
            <person name="Hubbard S.S."/>
            <person name="Banfield J.F."/>
        </authorList>
    </citation>
    <scope>NUCLEOTIDE SEQUENCE [LARGE SCALE GENOMIC DNA]</scope>
</reference>
<name>A0A1F7V145_9BACT</name>
<evidence type="ECO:0008006" key="3">
    <source>
        <dbReference type="Google" id="ProtNLM"/>
    </source>
</evidence>
<evidence type="ECO:0000313" key="1">
    <source>
        <dbReference type="EMBL" id="OGL84230.1"/>
    </source>
</evidence>
<dbReference type="Pfam" id="PF12686">
    <property type="entry name" value="DUF3800"/>
    <property type="match status" value="1"/>
</dbReference>
<dbReference type="InterPro" id="IPR024524">
    <property type="entry name" value="DUF3800"/>
</dbReference>
<dbReference type="AlphaFoldDB" id="A0A1F7V145"/>